<dbReference type="PANTHER" id="PTHR14136:SF17">
    <property type="entry name" value="BTB_POZ DOMAIN-CONTAINING PROTEIN KCTD9"/>
    <property type="match status" value="1"/>
</dbReference>
<keyword evidence="1" id="KW-0472">Membrane</keyword>
<feature type="transmembrane region" description="Helical" evidence="1">
    <location>
        <begin position="215"/>
        <end position="236"/>
    </location>
</feature>
<organism evidence="2 3">
    <name type="scientific">Hoeflea poritis</name>
    <dbReference type="NCBI Taxonomy" id="2993659"/>
    <lineage>
        <taxon>Bacteria</taxon>
        <taxon>Pseudomonadati</taxon>
        <taxon>Pseudomonadota</taxon>
        <taxon>Alphaproteobacteria</taxon>
        <taxon>Hyphomicrobiales</taxon>
        <taxon>Rhizobiaceae</taxon>
        <taxon>Hoeflea</taxon>
    </lineage>
</organism>
<evidence type="ECO:0000313" key="2">
    <source>
        <dbReference type="EMBL" id="MDA4847477.1"/>
    </source>
</evidence>
<keyword evidence="3" id="KW-1185">Reference proteome</keyword>
<evidence type="ECO:0000313" key="3">
    <source>
        <dbReference type="Proteomes" id="UP001148313"/>
    </source>
</evidence>
<dbReference type="SUPFAM" id="SSF141571">
    <property type="entry name" value="Pentapeptide repeat-like"/>
    <property type="match status" value="1"/>
</dbReference>
<comment type="caution">
    <text evidence="2">The sequence shown here is derived from an EMBL/GenBank/DDBJ whole genome shotgun (WGS) entry which is preliminary data.</text>
</comment>
<dbReference type="PANTHER" id="PTHR14136">
    <property type="entry name" value="BTB_POZ DOMAIN-CONTAINING PROTEIN KCTD9"/>
    <property type="match status" value="1"/>
</dbReference>
<accession>A0ABT4VTV3</accession>
<feature type="transmembrane region" description="Helical" evidence="1">
    <location>
        <begin position="35"/>
        <end position="53"/>
    </location>
</feature>
<dbReference type="RefSeq" id="WP_271091309.1">
    <property type="nucleotide sequence ID" value="NZ_JAPJZH010000013.1"/>
</dbReference>
<proteinExistence type="predicted"/>
<keyword evidence="1" id="KW-0812">Transmembrane</keyword>
<evidence type="ECO:0000256" key="1">
    <source>
        <dbReference type="SAM" id="Phobius"/>
    </source>
</evidence>
<protein>
    <submittedName>
        <fullName evidence="2">Pentapeptide repeat-containing protein</fullName>
    </submittedName>
</protein>
<reference evidence="2" key="1">
    <citation type="submission" date="2022-11" db="EMBL/GenBank/DDBJ databases">
        <title>Hoeflea poritis sp. nov., isolated from scleractinian coral Porites lutea.</title>
        <authorList>
            <person name="Zhang G."/>
            <person name="Wei Q."/>
            <person name="Cai L."/>
        </authorList>
    </citation>
    <scope>NUCLEOTIDE SEQUENCE</scope>
    <source>
        <strain evidence="2">E7-10</strain>
    </source>
</reference>
<feature type="transmembrane region" description="Helical" evidence="1">
    <location>
        <begin position="149"/>
        <end position="176"/>
    </location>
</feature>
<dbReference type="Gene3D" id="2.160.20.80">
    <property type="entry name" value="E3 ubiquitin-protein ligase SopA"/>
    <property type="match status" value="1"/>
</dbReference>
<sequence length="578" mass="64986">MAGDDPRQADYQKLYPKSWALLQLVNESGSQLQNYWIALLSLGSVLVAMIAGITDHDMFLGSPVEVPLLSAQLPLYGFAIAAPLLILFLHAFVLAKYRLLMDALNKLRSLERKRSDKDENESRHPKALEQFMGTSVLLRGLAFREKRRLTAAGITHVITDFSVCLLPLVVLFLIQLKFLRYQSEIINIVHSLTIAADFALCWFFIYWLSAKSYSTVVSCLLVLSSLLFIPTLSWHIHNTGLRPGACTTGTERNSSSLIKRARFFLFSLNPSDNNFVNDREFVRTDDYVAPTLILSRRSYAGANLPYAILRGARLFRANFQGANLLRANLDGASTQRTNLRKACLKEASFVFAQMDHVFLNNAQLNDANLTGADLKQARLYGAKLNGAHLDGVDLKAAKLEDANFENARLIGARLKEVDLSNSPTENATFLGATFEDLTGSKKPNNQLGSPVDFKRLREVLCKAGSYPYVASMIVRGNLLDKSEKGEHSRTAWWILNHRCTPSCPGARELGRHTLAKLWRKANEHPVAHCRKPEFGKHEMPDYYIDCDLFRAYFGLDDKENRKDGKFSINSCIMQETIR</sequence>
<dbReference type="InterPro" id="IPR051082">
    <property type="entry name" value="Pentapeptide-BTB/POZ_domain"/>
</dbReference>
<dbReference type="Pfam" id="PF00805">
    <property type="entry name" value="Pentapeptide"/>
    <property type="match status" value="2"/>
</dbReference>
<dbReference type="InterPro" id="IPR001646">
    <property type="entry name" value="5peptide_repeat"/>
</dbReference>
<gene>
    <name evidence="2" type="ORF">OOZ53_19105</name>
</gene>
<dbReference type="EMBL" id="JAPJZH010000013">
    <property type="protein sequence ID" value="MDA4847477.1"/>
    <property type="molecule type" value="Genomic_DNA"/>
</dbReference>
<name>A0ABT4VTV3_9HYPH</name>
<feature type="transmembrane region" description="Helical" evidence="1">
    <location>
        <begin position="188"/>
        <end position="208"/>
    </location>
</feature>
<keyword evidence="1" id="KW-1133">Transmembrane helix</keyword>
<dbReference type="Proteomes" id="UP001148313">
    <property type="component" value="Unassembled WGS sequence"/>
</dbReference>
<feature type="transmembrane region" description="Helical" evidence="1">
    <location>
        <begin position="73"/>
        <end position="95"/>
    </location>
</feature>